<evidence type="ECO:0000256" key="4">
    <source>
        <dbReference type="ARBA" id="ARBA00022989"/>
    </source>
</evidence>
<keyword evidence="4 7" id="KW-1133">Transmembrane helix</keyword>
<feature type="transmembrane region" description="Helical" evidence="7">
    <location>
        <begin position="650"/>
        <end position="677"/>
    </location>
</feature>
<dbReference type="Pfam" id="PF05478">
    <property type="entry name" value="Prominin"/>
    <property type="match status" value="1"/>
</dbReference>
<evidence type="ECO:0000313" key="8">
    <source>
        <dbReference type="EMBL" id="JAS11648.1"/>
    </source>
</evidence>
<evidence type="ECO:0000256" key="7">
    <source>
        <dbReference type="SAM" id="Phobius"/>
    </source>
</evidence>
<dbReference type="PANTHER" id="PTHR22730:SF1">
    <property type="entry name" value="PROMININ-LIKE PROTEIN"/>
    <property type="match status" value="1"/>
</dbReference>
<comment type="similarity">
    <text evidence="2">Belongs to the prominin family.</text>
</comment>
<keyword evidence="3 7" id="KW-0812">Transmembrane</keyword>
<accession>A0A1B6CE12</accession>
<feature type="non-terminal residue" evidence="8">
    <location>
        <position position="1"/>
    </location>
</feature>
<evidence type="ECO:0000256" key="1">
    <source>
        <dbReference type="ARBA" id="ARBA00004141"/>
    </source>
</evidence>
<organism evidence="8">
    <name type="scientific">Clastoptera arizonana</name>
    <name type="common">Arizona spittle bug</name>
    <dbReference type="NCBI Taxonomy" id="38151"/>
    <lineage>
        <taxon>Eukaryota</taxon>
        <taxon>Metazoa</taxon>
        <taxon>Ecdysozoa</taxon>
        <taxon>Arthropoda</taxon>
        <taxon>Hexapoda</taxon>
        <taxon>Insecta</taxon>
        <taxon>Pterygota</taxon>
        <taxon>Neoptera</taxon>
        <taxon>Paraneoptera</taxon>
        <taxon>Hemiptera</taxon>
        <taxon>Auchenorrhyncha</taxon>
        <taxon>Cercopoidea</taxon>
        <taxon>Clastopteridae</taxon>
        <taxon>Clastoptera</taxon>
    </lineage>
</organism>
<protein>
    <recommendedName>
        <fullName evidence="9">Prominin-1-A</fullName>
    </recommendedName>
</protein>
<dbReference type="AlphaFoldDB" id="A0A1B6CE12"/>
<evidence type="ECO:0008006" key="9">
    <source>
        <dbReference type="Google" id="ProtNLM"/>
    </source>
</evidence>
<sequence length="1066" mass="120328">FDKEAVAKYDEMQLPSKESDKLARVADNSASRLGNNSAINVEEFISHPKFSDDEMQIPSKESEKLVRGADNSASRLENNSAINVEEFISQPKFLDDEIQLRSKESENLARDADNSSSILGNNSATNFEQFISHPKFSDSVAAEIKSEKTLYKDQLTEENLMNSDSKTEGLQDTINIKVEDINEFVKNSDDKTKDTVTLNGTPTFAKRVSQNSELKDDVCTECDVHILPIQMEQYETKFKTEERTFSLPPTNIQFSELPQGDELYIESFGLQEGFYLFSYLGEFISYIQPNEFPVELLQKALQNQISLANLITESLQLEFGFVTVLIMGIILALAVPCVILSHACYRMRNSKQKKKSNESTEAMDTEDMVIGWAGNCRRRTLVFILQLLLILLLAGILVMFVTNEQLSSAMDQSSKVLLTALGDVKTFLHNSHLQLHFVVTRSLDQALQACDADLDNIGTLLGRPIQEELVRETGLDVTLASLGELSEDTVTTVQQVDSILSDANQLQELLIVSRDKLAELRHQVDAIRRQCPPRDRALCDTIHSSGLDVNLRLDRLRGDERFLRIKQLAGDDLAVAVQDAKKHFDSVPLEVEIDTRDSRQVVRRQLIRQKALLDDDLRSLEDFARNLANRVNDAKYSVTNWLTHVDELEFWRWVVSGCAAVSLLLIWSLLLSGISCGCCGSEKSVGPTLLGSIVLICLVSTALWVIALVGFLIGGHGEVFVCRPLYDDPQYTALARLFDEPGVFSKDTKHGFFSNIVYGNDSMDLSVRQILTECKKNKPVYKTFHLHRVFDVDLASDPRKWDALKKNLKEIKVNLSHLQLLTPSLNSQLYDLLEGLNVNFTSHRIWLSGSVTSKDLNSFATQLESVGNQIRDSITVTRLETLAEKTRRLLNSDIQLLEEKRDSLVYKLTALEVHVAPLERKANQSLSHLKTIQFYINNQGDEIGHKKTLEYVDRLNSYIHQFRDHILKMVDEKVAPCHSLWTIFHSTRLMFCRHIMDPLNGYWFATMWCLLVFLVATPVCLKLVDYYRLKGNSHARSTGSPTESLVVAEHGRGWSTPGDSNEAGGW</sequence>
<reference evidence="8" key="1">
    <citation type="submission" date="2015-12" db="EMBL/GenBank/DDBJ databases">
        <title>De novo transcriptome assembly of four potential Pierce s Disease insect vectors from Arizona vineyards.</title>
        <authorList>
            <person name="Tassone E.E."/>
        </authorList>
    </citation>
    <scope>NUCLEOTIDE SEQUENCE</scope>
</reference>
<evidence type="ECO:0000256" key="5">
    <source>
        <dbReference type="ARBA" id="ARBA00023136"/>
    </source>
</evidence>
<dbReference type="PANTHER" id="PTHR22730">
    <property type="entry name" value="PROMININ PROM PROTEIN"/>
    <property type="match status" value="1"/>
</dbReference>
<dbReference type="GO" id="GO:0016020">
    <property type="term" value="C:membrane"/>
    <property type="evidence" value="ECO:0007669"/>
    <property type="project" value="UniProtKB-SubCell"/>
</dbReference>
<feature type="transmembrane region" description="Helical" evidence="7">
    <location>
        <begin position="1002"/>
        <end position="1024"/>
    </location>
</feature>
<dbReference type="EMBL" id="GEDC01025650">
    <property type="protein sequence ID" value="JAS11648.1"/>
    <property type="molecule type" value="Transcribed_RNA"/>
</dbReference>
<comment type="subcellular location">
    <subcellularLocation>
        <location evidence="1">Membrane</location>
        <topology evidence="1">Multi-pass membrane protein</topology>
    </subcellularLocation>
</comment>
<name>A0A1B6CE12_9HEMI</name>
<feature type="transmembrane region" description="Helical" evidence="7">
    <location>
        <begin position="381"/>
        <end position="401"/>
    </location>
</feature>
<evidence type="ECO:0000256" key="6">
    <source>
        <dbReference type="ARBA" id="ARBA00023180"/>
    </source>
</evidence>
<feature type="transmembrane region" description="Helical" evidence="7">
    <location>
        <begin position="319"/>
        <end position="345"/>
    </location>
</feature>
<feature type="transmembrane region" description="Helical" evidence="7">
    <location>
        <begin position="689"/>
        <end position="713"/>
    </location>
</feature>
<proteinExistence type="inferred from homology"/>
<evidence type="ECO:0000256" key="2">
    <source>
        <dbReference type="ARBA" id="ARBA00006058"/>
    </source>
</evidence>
<gene>
    <name evidence="8" type="ORF">g.32876</name>
</gene>
<dbReference type="InterPro" id="IPR008795">
    <property type="entry name" value="Prominin"/>
</dbReference>
<keyword evidence="5 7" id="KW-0472">Membrane</keyword>
<evidence type="ECO:0000256" key="3">
    <source>
        <dbReference type="ARBA" id="ARBA00022692"/>
    </source>
</evidence>
<keyword evidence="6" id="KW-0325">Glycoprotein</keyword>